<reference evidence="2 3" key="1">
    <citation type="submission" date="2015-10" db="EMBL/GenBank/DDBJ databases">
        <title>Erysipelothrix larvae sp. LV19 isolated from the larval gut of the rhinoceros beetle, Trypoxylus dichotomus.</title>
        <authorList>
            <person name="Lim S."/>
            <person name="Kim B.-C."/>
        </authorList>
    </citation>
    <scope>NUCLEOTIDE SEQUENCE [LARGE SCALE GENOMIC DNA]</scope>
    <source>
        <strain evidence="2 3">LV19</strain>
    </source>
</reference>
<sequence>MNFNLQTHDGFQLFGQYSPIDNAKGTLVFSHGFVEYSAHYSRIAKLFNDHGYNLLKYDIRGHGRSSAPLDSVTSYTIFADDLSAMVHWAKQQAPDLPVFVMGFSLGGMITALYSLLNPYETQGQILLGPGLKGSKKFLNYTRETLSILDFLDIMGTQGDEGIRQLVQMDSPHVLKSVPSTFARQAFYAAQEYIWENVSSIRISTLIIHGQNDPMISVQSSETFYDSIASIDKTLEIIEEGEHDLLRTRFSEGVIRMISIWCDQRL</sequence>
<evidence type="ECO:0000259" key="1">
    <source>
        <dbReference type="Pfam" id="PF12146"/>
    </source>
</evidence>
<gene>
    <name evidence="2" type="ORF">AOC36_10260</name>
</gene>
<dbReference type="InterPro" id="IPR022742">
    <property type="entry name" value="Hydrolase_4"/>
</dbReference>
<dbReference type="InterPro" id="IPR029058">
    <property type="entry name" value="AB_hydrolase_fold"/>
</dbReference>
<dbReference type="OrthoDB" id="5614837at2"/>
<dbReference type="Pfam" id="PF12146">
    <property type="entry name" value="Hydrolase_4"/>
    <property type="match status" value="1"/>
</dbReference>
<dbReference type="AlphaFoldDB" id="A0A0X8H1K5"/>
<dbReference type="Proteomes" id="UP000063781">
    <property type="component" value="Chromosome"/>
</dbReference>
<dbReference type="InterPro" id="IPR000073">
    <property type="entry name" value="AB_hydrolase_1"/>
</dbReference>
<dbReference type="KEGG" id="erl:AOC36_10260"/>
<dbReference type="RefSeq" id="WP_067633965.1">
    <property type="nucleotide sequence ID" value="NZ_CP013213.1"/>
</dbReference>
<dbReference type="SUPFAM" id="SSF53474">
    <property type="entry name" value="alpha/beta-Hydrolases"/>
    <property type="match status" value="1"/>
</dbReference>
<keyword evidence="3" id="KW-1185">Reference proteome</keyword>
<accession>A0A0X8H1K5</accession>
<dbReference type="InterPro" id="IPR051044">
    <property type="entry name" value="MAG_DAG_Lipase"/>
</dbReference>
<dbReference type="PANTHER" id="PTHR11614">
    <property type="entry name" value="PHOSPHOLIPASE-RELATED"/>
    <property type="match status" value="1"/>
</dbReference>
<dbReference type="Gene3D" id="3.40.50.1820">
    <property type="entry name" value="alpha/beta hydrolase"/>
    <property type="match status" value="1"/>
</dbReference>
<protein>
    <recommendedName>
        <fullName evidence="1">Serine aminopeptidase S33 domain-containing protein</fullName>
    </recommendedName>
</protein>
<dbReference type="EMBL" id="CP013213">
    <property type="protein sequence ID" value="AMC94341.1"/>
    <property type="molecule type" value="Genomic_DNA"/>
</dbReference>
<organism evidence="2 3">
    <name type="scientific">Erysipelothrix larvae</name>
    <dbReference type="NCBI Taxonomy" id="1514105"/>
    <lineage>
        <taxon>Bacteria</taxon>
        <taxon>Bacillati</taxon>
        <taxon>Bacillota</taxon>
        <taxon>Erysipelotrichia</taxon>
        <taxon>Erysipelotrichales</taxon>
        <taxon>Erysipelotrichaceae</taxon>
        <taxon>Erysipelothrix</taxon>
    </lineage>
</organism>
<evidence type="ECO:0000313" key="3">
    <source>
        <dbReference type="Proteomes" id="UP000063781"/>
    </source>
</evidence>
<dbReference type="PRINTS" id="PR00111">
    <property type="entry name" value="ABHYDROLASE"/>
</dbReference>
<evidence type="ECO:0000313" key="2">
    <source>
        <dbReference type="EMBL" id="AMC94341.1"/>
    </source>
</evidence>
<proteinExistence type="predicted"/>
<dbReference type="STRING" id="1514105.AOC36_10260"/>
<name>A0A0X8H1K5_9FIRM</name>
<feature type="domain" description="Serine aminopeptidase S33" evidence="1">
    <location>
        <begin position="22"/>
        <end position="245"/>
    </location>
</feature>